<dbReference type="Gene3D" id="2.60.300.12">
    <property type="entry name" value="HesB-like domain"/>
    <property type="match status" value="1"/>
</dbReference>
<protein>
    <submittedName>
        <fullName evidence="2">Iron-sulfur cluster biosynthesis family protein</fullName>
    </submittedName>
</protein>
<evidence type="ECO:0000259" key="1">
    <source>
        <dbReference type="Pfam" id="PF01521"/>
    </source>
</evidence>
<accession>A0ABU3F349</accession>
<dbReference type="SUPFAM" id="SSF89360">
    <property type="entry name" value="HesB-like domain"/>
    <property type="match status" value="1"/>
</dbReference>
<proteinExistence type="predicted"/>
<dbReference type="RefSeq" id="WP_206921210.1">
    <property type="nucleotide sequence ID" value="NZ_JAFLVV010000065.1"/>
</dbReference>
<dbReference type="InterPro" id="IPR035903">
    <property type="entry name" value="HesB-like_dom_sf"/>
</dbReference>
<evidence type="ECO:0000313" key="2">
    <source>
        <dbReference type="EMBL" id="MDT2601555.1"/>
    </source>
</evidence>
<keyword evidence="3" id="KW-1185">Reference proteome</keyword>
<organism evidence="2 3">
    <name type="scientific">Enterococcus hulanensis</name>
    <dbReference type="NCBI Taxonomy" id="2559929"/>
    <lineage>
        <taxon>Bacteria</taxon>
        <taxon>Bacillati</taxon>
        <taxon>Bacillota</taxon>
        <taxon>Bacilli</taxon>
        <taxon>Lactobacillales</taxon>
        <taxon>Enterococcaceae</taxon>
        <taxon>Enterococcus</taxon>
    </lineage>
</organism>
<evidence type="ECO:0000313" key="3">
    <source>
        <dbReference type="Proteomes" id="UP001252875"/>
    </source>
</evidence>
<reference evidence="2 3" key="1">
    <citation type="submission" date="2023-03" db="EMBL/GenBank/DDBJ databases">
        <authorList>
            <person name="Shen W."/>
            <person name="Cai J."/>
        </authorList>
    </citation>
    <scope>NUCLEOTIDE SEQUENCE [LARGE SCALE GENOMIC DNA]</scope>
    <source>
        <strain evidence="2 3">D6-4</strain>
    </source>
</reference>
<feature type="domain" description="Core" evidence="1">
    <location>
        <begin position="1"/>
        <end position="111"/>
    </location>
</feature>
<name>A0ABU3F349_9ENTE</name>
<dbReference type="EMBL" id="JARPYI010000011">
    <property type="protein sequence ID" value="MDT2601555.1"/>
    <property type="molecule type" value="Genomic_DNA"/>
</dbReference>
<dbReference type="Pfam" id="PF01521">
    <property type="entry name" value="Fe-S_biosyn"/>
    <property type="match status" value="1"/>
</dbReference>
<gene>
    <name evidence="2" type="ORF">P7D85_17345</name>
</gene>
<sequence>MYINISDELVKRLEKYQGSRIVLDLDDGVGRYSKAGSCALNISFRLLVLDEEQDHSDYTLDVDSTIGSIPIKEHSKLYLEDEMSLIFEPRMSLIKLKGPSGMIDGNVQIIDLRENKE</sequence>
<comment type="caution">
    <text evidence="2">The sequence shown here is derived from an EMBL/GenBank/DDBJ whole genome shotgun (WGS) entry which is preliminary data.</text>
</comment>
<dbReference type="Proteomes" id="UP001252875">
    <property type="component" value="Unassembled WGS sequence"/>
</dbReference>
<dbReference type="InterPro" id="IPR000361">
    <property type="entry name" value="ATAP_core_dom"/>
</dbReference>